<dbReference type="STRING" id="174720.A0A0N5C9B9"/>
<dbReference type="Gene3D" id="3.40.30.10">
    <property type="entry name" value="Glutaredoxin"/>
    <property type="match status" value="1"/>
</dbReference>
<keyword evidence="2" id="KW-0539">Nucleus</keyword>
<dbReference type="WBParaSite" id="SPAL_0001450200.1">
    <property type="protein sequence ID" value="SPAL_0001450200.1"/>
    <property type="gene ID" value="SPAL_0001450200"/>
</dbReference>
<dbReference type="InterPro" id="IPR001356">
    <property type="entry name" value="HD"/>
</dbReference>
<dbReference type="Pfam" id="PF00578">
    <property type="entry name" value="AhpC-TSA"/>
    <property type="match status" value="1"/>
</dbReference>
<keyword evidence="5" id="KW-1185">Reference proteome</keyword>
<keyword evidence="2" id="KW-0238">DNA-binding</keyword>
<dbReference type="Proteomes" id="UP000046392">
    <property type="component" value="Unplaced"/>
</dbReference>
<keyword evidence="2" id="KW-0371">Homeobox</keyword>
<feature type="region of interest" description="Disordered" evidence="3">
    <location>
        <begin position="189"/>
        <end position="215"/>
    </location>
</feature>
<dbReference type="AlphaFoldDB" id="A0A0N5C9B9"/>
<accession>A0A0N5C9B9</accession>
<protein>
    <submittedName>
        <fullName evidence="6">Homeobox domain-containing protein</fullName>
    </submittedName>
</protein>
<dbReference type="GO" id="GO:0016209">
    <property type="term" value="F:antioxidant activity"/>
    <property type="evidence" value="ECO:0007669"/>
    <property type="project" value="InterPro"/>
</dbReference>
<name>A0A0N5C9B9_STREA</name>
<organism evidence="5 6">
    <name type="scientific">Strongyloides papillosus</name>
    <name type="common">Intestinal threadworm</name>
    <dbReference type="NCBI Taxonomy" id="174720"/>
    <lineage>
        <taxon>Eukaryota</taxon>
        <taxon>Metazoa</taxon>
        <taxon>Ecdysozoa</taxon>
        <taxon>Nematoda</taxon>
        <taxon>Chromadorea</taxon>
        <taxon>Rhabditida</taxon>
        <taxon>Tylenchina</taxon>
        <taxon>Panagrolaimomorpha</taxon>
        <taxon>Strongyloidoidea</taxon>
        <taxon>Strongyloididae</taxon>
        <taxon>Strongyloides</taxon>
    </lineage>
</organism>
<dbReference type="InterPro" id="IPR036249">
    <property type="entry name" value="Thioredoxin-like_sf"/>
</dbReference>
<comment type="subcellular location">
    <subcellularLocation>
        <location evidence="1 2">Nucleus</location>
    </subcellularLocation>
</comment>
<sequence length="365" mass="41503">MSLNKSTIADGVVIKAIIKPNLGFMEVKDTYISELAVERTVTLSPRVLIRDLCRSVMEVYNLGHMADDFQVYIRHPNLEFYLLNAFFNDMNAEIGSVAPLFKDALTIKIFVPLQFCECIKMVKADGVYENFIKYLISRVGGKESQLSDEIVQYVKKEAKGCPIRQLPLEILTKMDEKLTHALQSNVTSMSEVVPPTPQRNHSLSFASVPRDNSISPRGVEPDDLKLCINDLESIIGDGLTTSSSQENHAEIHLGARPKKRVKYDKKVELPILERWYNGSSYTHDFARYAEALNIVSGRLESDRLTSKNIRTWFERKRVRDRRDQHGLTPVCTTELVKAAELGPEFEKRDVKIIALSIDDEECHKK</sequence>
<dbReference type="InterPro" id="IPR000866">
    <property type="entry name" value="AhpC/TSA"/>
</dbReference>
<proteinExistence type="predicted"/>
<dbReference type="GO" id="GO:0003677">
    <property type="term" value="F:DNA binding"/>
    <property type="evidence" value="ECO:0007669"/>
    <property type="project" value="UniProtKB-UniRule"/>
</dbReference>
<dbReference type="GO" id="GO:0005634">
    <property type="term" value="C:nucleus"/>
    <property type="evidence" value="ECO:0007669"/>
    <property type="project" value="UniProtKB-SubCell"/>
</dbReference>
<feature type="DNA-binding region" description="Homeobox" evidence="2">
    <location>
        <begin position="257"/>
        <end position="324"/>
    </location>
</feature>
<evidence type="ECO:0000313" key="5">
    <source>
        <dbReference type="Proteomes" id="UP000046392"/>
    </source>
</evidence>
<feature type="compositionally biased region" description="Polar residues" evidence="3">
    <location>
        <begin position="198"/>
        <end position="215"/>
    </location>
</feature>
<dbReference type="GO" id="GO:0016491">
    <property type="term" value="F:oxidoreductase activity"/>
    <property type="evidence" value="ECO:0007669"/>
    <property type="project" value="InterPro"/>
</dbReference>
<dbReference type="InterPro" id="IPR009057">
    <property type="entry name" value="Homeodomain-like_sf"/>
</dbReference>
<reference evidence="6" key="1">
    <citation type="submission" date="2017-02" db="UniProtKB">
        <authorList>
            <consortium name="WormBaseParasite"/>
        </authorList>
    </citation>
    <scope>IDENTIFICATION</scope>
</reference>
<dbReference type="SUPFAM" id="SSF52833">
    <property type="entry name" value="Thioredoxin-like"/>
    <property type="match status" value="1"/>
</dbReference>
<evidence type="ECO:0000259" key="4">
    <source>
        <dbReference type="PROSITE" id="PS50071"/>
    </source>
</evidence>
<evidence type="ECO:0000256" key="3">
    <source>
        <dbReference type="SAM" id="MobiDB-lite"/>
    </source>
</evidence>
<evidence type="ECO:0000256" key="2">
    <source>
        <dbReference type="PROSITE-ProRule" id="PRU00108"/>
    </source>
</evidence>
<evidence type="ECO:0000256" key="1">
    <source>
        <dbReference type="ARBA" id="ARBA00004123"/>
    </source>
</evidence>
<feature type="domain" description="Homeobox" evidence="4">
    <location>
        <begin position="255"/>
        <end position="323"/>
    </location>
</feature>
<evidence type="ECO:0000313" key="6">
    <source>
        <dbReference type="WBParaSite" id="SPAL_0001450200.1"/>
    </source>
</evidence>
<dbReference type="PROSITE" id="PS50071">
    <property type="entry name" value="HOMEOBOX_2"/>
    <property type="match status" value="1"/>
</dbReference>
<dbReference type="SUPFAM" id="SSF46689">
    <property type="entry name" value="Homeodomain-like"/>
    <property type="match status" value="1"/>
</dbReference>